<accession>A0A846U1A9</accession>
<keyword evidence="1" id="KW-0472">Membrane</keyword>
<dbReference type="EMBL" id="JAAVVK010000002">
    <property type="protein sequence ID" value="NKE38794.1"/>
    <property type="molecule type" value="Genomic_DNA"/>
</dbReference>
<feature type="transmembrane region" description="Helical" evidence="1">
    <location>
        <begin position="57"/>
        <end position="81"/>
    </location>
</feature>
<evidence type="ECO:0000256" key="1">
    <source>
        <dbReference type="SAM" id="Phobius"/>
    </source>
</evidence>
<feature type="transmembrane region" description="Helical" evidence="1">
    <location>
        <begin position="102"/>
        <end position="123"/>
    </location>
</feature>
<sequence length="452" mass="48876">MIWNAILKLTWFIFVQGPLNLISAFNTVLEYLTGGLITDILFGSSTEFNWNNIPVQFWWFVVVALCIFSLVFTIQMIVLMFKESVETKAKFVQAIQNSVKAFGFMFLIPIFFFLANFIIQSLAMTVINHFGNNSNIAQYLWHIGDPTWDGTANNVPGDFSVPGNVNDYNMMAQVFGTWFMLFAIFMIGITLIQKIIELFFLFVISPIVMIVMVVDDGKAAFSWKDMVGAKFLASTGTLVSYYIFISVTQILLSSGLTGLETSNFTKSLFIILYLCGGGLATMAASDMIAHFVGESAGIRESMSSMRSTMAGGMMAMGAGKMAGKAMGFARSKRAIRHSGSLGNSFASAMSNQSGEASSEGINFTSYRNATTGLSARAGILGLAGLAIGATAIGVSNFRDGKSKNGIKGGVRDFSKGVAKAAGAPFVSVGKTLNPIIKSNKKSLQSDKTDKIK</sequence>
<name>A0A846U1A9_9MOLU</name>
<protein>
    <recommendedName>
        <fullName evidence="4">Transmembrane protein</fullName>
    </recommendedName>
</protein>
<feature type="transmembrane region" description="Helical" evidence="1">
    <location>
        <begin position="198"/>
        <end position="214"/>
    </location>
</feature>
<evidence type="ECO:0000313" key="2">
    <source>
        <dbReference type="EMBL" id="NKE38794.1"/>
    </source>
</evidence>
<dbReference type="NCBIfam" id="NF045848">
    <property type="entry name" value="MMCAP2_0566_fam"/>
    <property type="match status" value="1"/>
</dbReference>
<dbReference type="Proteomes" id="UP000584587">
    <property type="component" value="Unassembled WGS sequence"/>
</dbReference>
<gene>
    <name evidence="2" type="ORF">HER12_03440</name>
</gene>
<feature type="transmembrane region" description="Helical" evidence="1">
    <location>
        <begin position="170"/>
        <end position="191"/>
    </location>
</feature>
<evidence type="ECO:0000313" key="3">
    <source>
        <dbReference type="Proteomes" id="UP000584587"/>
    </source>
</evidence>
<keyword evidence="1" id="KW-0812">Transmembrane</keyword>
<dbReference type="AlphaFoldDB" id="A0A846U1A9"/>
<feature type="transmembrane region" description="Helical" evidence="1">
    <location>
        <begin position="304"/>
        <end position="323"/>
    </location>
</feature>
<reference evidence="2 3" key="1">
    <citation type="submission" date="2020-04" db="EMBL/GenBank/DDBJ databases">
        <title>Complete genome sequence of Spiroplasma platyhelix ATCC 51748, an insect isolate.</title>
        <authorList>
            <person name="Green E.A."/>
            <person name="Klassen J.L."/>
        </authorList>
    </citation>
    <scope>NUCLEOTIDE SEQUENCE [LARGE SCALE GENOMIC DNA]</scope>
    <source>
        <strain evidence="2 3">PALS-1</strain>
    </source>
</reference>
<feature type="transmembrane region" description="Helical" evidence="1">
    <location>
        <begin position="239"/>
        <end position="259"/>
    </location>
</feature>
<feature type="transmembrane region" description="Helical" evidence="1">
    <location>
        <begin position="12"/>
        <end position="37"/>
    </location>
</feature>
<comment type="caution">
    <text evidence="2">The sequence shown here is derived from an EMBL/GenBank/DDBJ whole genome shotgun (WGS) entry which is preliminary data.</text>
</comment>
<evidence type="ECO:0008006" key="4">
    <source>
        <dbReference type="Google" id="ProtNLM"/>
    </source>
</evidence>
<feature type="transmembrane region" description="Helical" evidence="1">
    <location>
        <begin position="271"/>
        <end position="292"/>
    </location>
</feature>
<keyword evidence="3" id="KW-1185">Reference proteome</keyword>
<dbReference type="RefSeq" id="WP_168105264.1">
    <property type="nucleotide sequence ID" value="NZ_CP051215.1"/>
</dbReference>
<keyword evidence="1" id="KW-1133">Transmembrane helix</keyword>
<proteinExistence type="predicted"/>
<organism evidence="2 3">
    <name type="scientific">Spiroplasma platyhelix PALS-1</name>
    <dbReference type="NCBI Taxonomy" id="1276218"/>
    <lineage>
        <taxon>Bacteria</taxon>
        <taxon>Bacillati</taxon>
        <taxon>Mycoplasmatota</taxon>
        <taxon>Mollicutes</taxon>
        <taxon>Entomoplasmatales</taxon>
        <taxon>Spiroplasmataceae</taxon>
        <taxon>Spiroplasma</taxon>
    </lineage>
</organism>
<dbReference type="NCBIfam" id="NF045889">
    <property type="entry name" value="ICE_Mbov_0396_TM"/>
    <property type="match status" value="1"/>
</dbReference>